<feature type="non-terminal residue" evidence="2">
    <location>
        <position position="1"/>
    </location>
</feature>
<feature type="compositionally biased region" description="Basic and acidic residues" evidence="1">
    <location>
        <begin position="151"/>
        <end position="165"/>
    </location>
</feature>
<keyword evidence="2" id="KW-0560">Oxidoreductase</keyword>
<dbReference type="EMBL" id="CADCTX010000610">
    <property type="protein sequence ID" value="CAA9332751.1"/>
    <property type="molecule type" value="Genomic_DNA"/>
</dbReference>
<dbReference type="GO" id="GO:0003842">
    <property type="term" value="F:L-glutamate gamma-semialdehyde dehydrogenase activity"/>
    <property type="evidence" value="ECO:0007669"/>
    <property type="project" value="UniProtKB-EC"/>
</dbReference>
<dbReference type="EC" id="1.2.1.88" evidence="2"/>
<sequence>RDALGVLHHEAARGGRAPARGDQLPPRRPGADLGGAAGAPRPGGRALHRLHRRVQLDVGDDRAEHGPLPVVPAHRGRDGGQGLHRRARERRPAVAGGGDRARRLRVPGAEVLGGEPRVRAAVDLARGARPHGGDHARHAHGRRHRLPQLHGRGDRRAGAQEDRRVRGARRRQRAHRAGRRGEGRAGLLHRAHPRGDHRPGLPHDVRGDLRPPRHGPRVRGRALGGDAARGGRDEPLRPHRRDLLARPQGGEAGERGAAQRRRQLLHQRQAHRRRGGAAAVRRRPLLGHQRQGGVQAEPRAVGERAEHQGDLRPAHRLQVPVHGRGV</sequence>
<proteinExistence type="predicted"/>
<feature type="non-terminal residue" evidence="2">
    <location>
        <position position="326"/>
    </location>
</feature>
<feature type="compositionally biased region" description="Basic and acidic residues" evidence="1">
    <location>
        <begin position="229"/>
        <end position="244"/>
    </location>
</feature>
<feature type="region of interest" description="Disordered" evidence="1">
    <location>
        <begin position="128"/>
        <end position="326"/>
    </location>
</feature>
<feature type="compositionally biased region" description="Basic residues" evidence="1">
    <location>
        <begin position="137"/>
        <end position="147"/>
    </location>
</feature>
<gene>
    <name evidence="2" type="ORF">AVDCRST_MAG40-1995</name>
</gene>
<feature type="compositionally biased region" description="Basic residues" evidence="1">
    <location>
        <begin position="166"/>
        <end position="178"/>
    </location>
</feature>
<feature type="compositionally biased region" description="Basic residues" evidence="1">
    <location>
        <begin position="258"/>
        <end position="285"/>
    </location>
</feature>
<dbReference type="AlphaFoldDB" id="A0A6J4LH44"/>
<protein>
    <submittedName>
        <fullName evidence="2">Delta-1-pyrroline-5-carboxylate dehydrogenase</fullName>
        <ecNumber evidence="2">1.2.1.88</ecNumber>
    </submittedName>
</protein>
<feature type="region of interest" description="Disordered" evidence="1">
    <location>
        <begin position="61"/>
        <end position="102"/>
    </location>
</feature>
<evidence type="ECO:0000256" key="1">
    <source>
        <dbReference type="SAM" id="MobiDB-lite"/>
    </source>
</evidence>
<accession>A0A6J4LH44</accession>
<feature type="compositionally biased region" description="Basic and acidic residues" evidence="1">
    <location>
        <begin position="193"/>
        <end position="211"/>
    </location>
</feature>
<feature type="compositionally biased region" description="Basic and acidic residues" evidence="1">
    <location>
        <begin position="1"/>
        <end position="13"/>
    </location>
</feature>
<feature type="region of interest" description="Disordered" evidence="1">
    <location>
        <begin position="1"/>
        <end position="44"/>
    </location>
</feature>
<organism evidence="2">
    <name type="scientific">uncultured Gemmatimonadaceae bacterium</name>
    <dbReference type="NCBI Taxonomy" id="246130"/>
    <lineage>
        <taxon>Bacteria</taxon>
        <taxon>Pseudomonadati</taxon>
        <taxon>Gemmatimonadota</taxon>
        <taxon>Gemmatimonadia</taxon>
        <taxon>Gemmatimonadales</taxon>
        <taxon>Gemmatimonadaceae</taxon>
        <taxon>environmental samples</taxon>
    </lineage>
</organism>
<name>A0A6J4LH44_9BACT</name>
<evidence type="ECO:0000313" key="2">
    <source>
        <dbReference type="EMBL" id="CAA9332751.1"/>
    </source>
</evidence>
<reference evidence="2" key="1">
    <citation type="submission" date="2020-02" db="EMBL/GenBank/DDBJ databases">
        <authorList>
            <person name="Meier V. D."/>
        </authorList>
    </citation>
    <scope>NUCLEOTIDE SEQUENCE</scope>
    <source>
        <strain evidence="2">AVDCRST_MAG40</strain>
    </source>
</reference>
<feature type="compositionally biased region" description="Basic and acidic residues" evidence="1">
    <location>
        <begin position="300"/>
        <end position="313"/>
    </location>
</feature>